<accession>D6PL85</accession>
<reference evidence="1" key="1">
    <citation type="journal article" date="2010" name="ISME J.">
        <title>Metagenome of the Mediterranean deep chlorophyll maximum studied by direct and fosmid library 454 pyrosequencing.</title>
        <authorList>
            <person name="Ghai R."/>
            <person name="Martin-Cuadrado A.B."/>
            <person name="Molto A.G."/>
            <person name="Heredia I.G."/>
            <person name="Cabrera R."/>
            <person name="Martin J."/>
            <person name="Verdu M."/>
            <person name="Deschamps P."/>
            <person name="Moreira D."/>
            <person name="Lopez-Garcia P."/>
            <person name="Mira A."/>
            <person name="Rodriguez-Valera F."/>
        </authorList>
    </citation>
    <scope>NUCLEOTIDE SEQUENCE</scope>
</reference>
<evidence type="ECO:0000313" key="1">
    <source>
        <dbReference type="EMBL" id="ADD96486.1"/>
    </source>
</evidence>
<sequence>MSAASKANKEVQNGTFFGNKEAQRIFNNLDSEEQKKFKAEVRTWKADVISSREKDETGNELDLKTEKELLTQEYLQAETDNDTEKVNEILAQAYKLDTALGNEFKKLFNSDLKSGLFFDPDTEVNLFFDLYNGTLSEREIMDAVSAGNIGKDTAISLRSQIVSMRKDSYAKADAELRKTIGIPEPGSITPGFIETKNIDNM</sequence>
<proteinExistence type="predicted"/>
<name>D6PL85_9ZZZZ</name>
<dbReference type="AlphaFoldDB" id="D6PL85"/>
<protein>
    <submittedName>
        <fullName evidence="1">Uncharacterized protein</fullName>
    </submittedName>
</protein>
<dbReference type="EMBL" id="GU943142">
    <property type="protein sequence ID" value="ADD96486.1"/>
    <property type="molecule type" value="Genomic_DNA"/>
</dbReference>
<organism evidence="1">
    <name type="scientific">uncultured organism MedDCM-OCT-S11-C1587</name>
    <dbReference type="NCBI Taxonomy" id="743655"/>
    <lineage>
        <taxon>unclassified sequences</taxon>
        <taxon>environmental samples</taxon>
    </lineage>
</organism>